<accession>A0A922M0P0</accession>
<keyword evidence="5" id="KW-0547">Nucleotide-binding</keyword>
<evidence type="ECO:0000256" key="1">
    <source>
        <dbReference type="ARBA" id="ARBA00005190"/>
    </source>
</evidence>
<dbReference type="InterPro" id="IPR018484">
    <property type="entry name" value="FGGY_N"/>
</dbReference>
<dbReference type="InterPro" id="IPR018485">
    <property type="entry name" value="FGGY_C"/>
</dbReference>
<keyword evidence="8" id="KW-0067">ATP-binding</keyword>
<dbReference type="GO" id="GO:0005524">
    <property type="term" value="F:ATP binding"/>
    <property type="evidence" value="ECO:0007669"/>
    <property type="project" value="UniProtKB-KW"/>
</dbReference>
<evidence type="ECO:0000256" key="5">
    <source>
        <dbReference type="ARBA" id="ARBA00022741"/>
    </source>
</evidence>
<evidence type="ECO:0000256" key="2">
    <source>
        <dbReference type="ARBA" id="ARBA00009156"/>
    </source>
</evidence>
<proteinExistence type="inferred from homology"/>
<keyword evidence="4 12" id="KW-0808">Transferase</keyword>
<dbReference type="PANTHER" id="PTHR10196">
    <property type="entry name" value="SUGAR KINASE"/>
    <property type="match status" value="1"/>
</dbReference>
<dbReference type="PIRSF" id="PIRSF000538">
    <property type="entry name" value="GlpK"/>
    <property type="match status" value="1"/>
</dbReference>
<comment type="catalytic activity">
    <reaction evidence="10">
        <text>glycerol + ATP = sn-glycerol 3-phosphate + ADP + H(+)</text>
        <dbReference type="Rhea" id="RHEA:21644"/>
        <dbReference type="ChEBI" id="CHEBI:15378"/>
        <dbReference type="ChEBI" id="CHEBI:17754"/>
        <dbReference type="ChEBI" id="CHEBI:30616"/>
        <dbReference type="ChEBI" id="CHEBI:57597"/>
        <dbReference type="ChEBI" id="CHEBI:456216"/>
        <dbReference type="EC" id="2.7.1.30"/>
    </reaction>
</comment>
<dbReference type="PROSITE" id="PS00933">
    <property type="entry name" value="FGGY_KINASES_1"/>
    <property type="match status" value="1"/>
</dbReference>
<dbReference type="Gene3D" id="3.30.420.40">
    <property type="match status" value="2"/>
</dbReference>
<dbReference type="AlphaFoldDB" id="A0A922M0P0"/>
<evidence type="ECO:0000256" key="7">
    <source>
        <dbReference type="ARBA" id="ARBA00022798"/>
    </source>
</evidence>
<dbReference type="InterPro" id="IPR043129">
    <property type="entry name" value="ATPase_NBD"/>
</dbReference>
<evidence type="ECO:0000256" key="6">
    <source>
        <dbReference type="ARBA" id="ARBA00022777"/>
    </source>
</evidence>
<dbReference type="FunFam" id="3.30.420.40:FF:000177">
    <property type="entry name" value="Glycerol kinase"/>
    <property type="match status" value="1"/>
</dbReference>
<dbReference type="InterPro" id="IPR018483">
    <property type="entry name" value="Carb_kinase_FGGY_CS"/>
</dbReference>
<evidence type="ECO:0000259" key="13">
    <source>
        <dbReference type="Pfam" id="PF00370"/>
    </source>
</evidence>
<gene>
    <name evidence="15" type="ORF">HF086_000201</name>
</gene>
<evidence type="ECO:0000256" key="11">
    <source>
        <dbReference type="ARBA" id="ARBA00071571"/>
    </source>
</evidence>
<name>A0A922M0P0_SPOEX</name>
<dbReference type="Pfam" id="PF02782">
    <property type="entry name" value="FGGY_C"/>
    <property type="match status" value="1"/>
</dbReference>
<keyword evidence="6 12" id="KW-0418">Kinase</keyword>
<dbReference type="CDD" id="cd07792">
    <property type="entry name" value="ASKHA_NBD_FGGY_GK1-3-like"/>
    <property type="match status" value="1"/>
</dbReference>
<dbReference type="GO" id="GO:0005739">
    <property type="term" value="C:mitochondrion"/>
    <property type="evidence" value="ECO:0007669"/>
    <property type="project" value="TreeGrafter"/>
</dbReference>
<comment type="similarity">
    <text evidence="2 12">Belongs to the FGGY kinase family.</text>
</comment>
<feature type="domain" description="Carbohydrate kinase FGGY C-terminal" evidence="14">
    <location>
        <begin position="254"/>
        <end position="450"/>
    </location>
</feature>
<reference evidence="15" key="1">
    <citation type="journal article" date="2021" name="G3 (Bethesda)">
        <title>Genome and transcriptome analysis of the beet armyworm Spodoptera exigua reveals targets for pest control. .</title>
        <authorList>
            <person name="Simon S."/>
            <person name="Breeschoten T."/>
            <person name="Jansen H.J."/>
            <person name="Dirks R.P."/>
            <person name="Schranz M.E."/>
            <person name="Ros V.I.D."/>
        </authorList>
    </citation>
    <scope>NUCLEOTIDE SEQUENCE</scope>
    <source>
        <strain evidence="15">TB_SE_WUR_2020</strain>
    </source>
</reference>
<dbReference type="Pfam" id="PF00370">
    <property type="entry name" value="FGGY_N"/>
    <property type="match status" value="1"/>
</dbReference>
<dbReference type="GO" id="GO:0004370">
    <property type="term" value="F:glycerol kinase activity"/>
    <property type="evidence" value="ECO:0007669"/>
    <property type="project" value="UniProtKB-EC"/>
</dbReference>
<dbReference type="PROSITE" id="PS00445">
    <property type="entry name" value="FGGY_KINASES_2"/>
    <property type="match status" value="1"/>
</dbReference>
<dbReference type="Proteomes" id="UP000814243">
    <property type="component" value="Unassembled WGS sequence"/>
</dbReference>
<sequence length="498" mass="54316">MSEYGKFGPLIGAIDEGTSSARFIIFKANSSEVVAYHQKELEQIFPQEGWVEQDPNAILEVVTTCIQKAVESLVSLGGSAKDIIAVGVTNQRETTIVWDRSTGKPLHNAIVWLDMRTSSTIDKLLDTVPNKTRNKNYLKPLCGLPLSPYFSAVKLRWLSDNVDAIKNAMKKGTCCFGTVDTWIIWNLTGGPNDGKHVTDVTNASRTMMMNIENLDWDPLLLKFFEVPKSVLPEIKSSSEAALVGQMCLQKGQAKATYGTGCFVLYNTGDIRVNSGRGLLTTVAYQLGSKSQPHYALEGSVAVAGAALGWLRDNIGLLESAKDSQGLAEKATENGSVVFVPAFSGLYAPYWRQDARGVICGISEDTNSNHIVKAALEAVCFQVRDILDAMNEDCGITDNIYPMMSVHLEVDGGMTSNALVMQMQADLIGINVIKAGFTESTALGAALCAYWGVEPSKQGSPIPMTSGTTYTSLITDDERDMRYKQWKMAVDRSLGWEQN</sequence>
<evidence type="ECO:0000313" key="15">
    <source>
        <dbReference type="EMBL" id="KAH9627816.1"/>
    </source>
</evidence>
<dbReference type="InterPro" id="IPR000577">
    <property type="entry name" value="Carb_kinase_FGGY"/>
</dbReference>
<evidence type="ECO:0000256" key="10">
    <source>
        <dbReference type="ARBA" id="ARBA00052101"/>
    </source>
</evidence>
<keyword evidence="7" id="KW-0319">Glycerol metabolism</keyword>
<protein>
    <recommendedName>
        <fullName evidence="11">Probable glycerol kinase</fullName>
        <ecNumber evidence="3">2.7.1.30</ecNumber>
    </recommendedName>
    <alternativeName>
        <fullName evidence="9">ATP:glycerol 3-phosphotransferase</fullName>
    </alternativeName>
</protein>
<dbReference type="InterPro" id="IPR042018">
    <property type="entry name" value="GK1-3_metazoan-type"/>
</dbReference>
<comment type="pathway">
    <text evidence="1">Polyol metabolism; glycerol degradation via glycerol kinase pathway; sn-glycerol 3-phosphate from glycerol: step 1/1.</text>
</comment>
<comment type="caution">
    <text evidence="15">The sequence shown here is derived from an EMBL/GenBank/DDBJ whole genome shotgun (WGS) entry which is preliminary data.</text>
</comment>
<dbReference type="EC" id="2.7.1.30" evidence="3"/>
<evidence type="ECO:0000256" key="4">
    <source>
        <dbReference type="ARBA" id="ARBA00022679"/>
    </source>
</evidence>
<evidence type="ECO:0000313" key="16">
    <source>
        <dbReference type="Proteomes" id="UP000814243"/>
    </source>
</evidence>
<organism evidence="15 16">
    <name type="scientific">Spodoptera exigua</name>
    <name type="common">Beet armyworm</name>
    <name type="synonym">Noctua fulgens</name>
    <dbReference type="NCBI Taxonomy" id="7107"/>
    <lineage>
        <taxon>Eukaryota</taxon>
        <taxon>Metazoa</taxon>
        <taxon>Ecdysozoa</taxon>
        <taxon>Arthropoda</taxon>
        <taxon>Hexapoda</taxon>
        <taxon>Insecta</taxon>
        <taxon>Pterygota</taxon>
        <taxon>Neoptera</taxon>
        <taxon>Endopterygota</taxon>
        <taxon>Lepidoptera</taxon>
        <taxon>Glossata</taxon>
        <taxon>Ditrysia</taxon>
        <taxon>Noctuoidea</taxon>
        <taxon>Noctuidae</taxon>
        <taxon>Amphipyrinae</taxon>
        <taxon>Spodoptera</taxon>
    </lineage>
</organism>
<dbReference type="GO" id="GO:0006641">
    <property type="term" value="P:triglyceride metabolic process"/>
    <property type="evidence" value="ECO:0007669"/>
    <property type="project" value="TreeGrafter"/>
</dbReference>
<feature type="domain" description="Carbohydrate kinase FGGY N-terminal" evidence="13">
    <location>
        <begin position="11"/>
        <end position="241"/>
    </location>
</feature>
<evidence type="ECO:0000256" key="9">
    <source>
        <dbReference type="ARBA" id="ARBA00043149"/>
    </source>
</evidence>
<evidence type="ECO:0000256" key="12">
    <source>
        <dbReference type="RuleBase" id="RU003733"/>
    </source>
</evidence>
<dbReference type="GO" id="GO:0006071">
    <property type="term" value="P:glycerol metabolic process"/>
    <property type="evidence" value="ECO:0007669"/>
    <property type="project" value="UniProtKB-KW"/>
</dbReference>
<evidence type="ECO:0000256" key="3">
    <source>
        <dbReference type="ARBA" id="ARBA00012099"/>
    </source>
</evidence>
<dbReference type="GO" id="GO:0046167">
    <property type="term" value="P:glycerol-3-phosphate biosynthetic process"/>
    <property type="evidence" value="ECO:0007669"/>
    <property type="project" value="TreeGrafter"/>
</dbReference>
<dbReference type="PANTHER" id="PTHR10196:SF82">
    <property type="entry name" value="GLYCEROL KINASE"/>
    <property type="match status" value="1"/>
</dbReference>
<dbReference type="EMBL" id="JACEFF010000937">
    <property type="protein sequence ID" value="KAH9627816.1"/>
    <property type="molecule type" value="Genomic_DNA"/>
</dbReference>
<evidence type="ECO:0000259" key="14">
    <source>
        <dbReference type="Pfam" id="PF02782"/>
    </source>
</evidence>
<evidence type="ECO:0000256" key="8">
    <source>
        <dbReference type="ARBA" id="ARBA00022840"/>
    </source>
</evidence>
<dbReference type="SUPFAM" id="SSF53067">
    <property type="entry name" value="Actin-like ATPase domain"/>
    <property type="match status" value="2"/>
</dbReference>